<feature type="region of interest" description="Disordered" evidence="2">
    <location>
        <begin position="112"/>
        <end position="151"/>
    </location>
</feature>
<feature type="domain" description="Peptidase S1" evidence="3">
    <location>
        <begin position="136"/>
        <end position="370"/>
    </location>
</feature>
<dbReference type="PRINTS" id="PR00722">
    <property type="entry name" value="CHYMOTRYPSIN"/>
</dbReference>
<keyword evidence="1" id="KW-1015">Disulfide bond</keyword>
<dbReference type="InterPro" id="IPR001254">
    <property type="entry name" value="Trypsin_dom"/>
</dbReference>
<evidence type="ECO:0000313" key="5">
    <source>
        <dbReference type="RefSeq" id="XP_057389718.1"/>
    </source>
</evidence>
<dbReference type="SUPFAM" id="SSF50494">
    <property type="entry name" value="Trypsin-like serine proteases"/>
    <property type="match status" value="1"/>
</dbReference>
<evidence type="ECO:0000256" key="2">
    <source>
        <dbReference type="SAM" id="MobiDB-lite"/>
    </source>
</evidence>
<protein>
    <submittedName>
        <fullName evidence="5">Kallikrein-5</fullName>
    </submittedName>
</protein>
<dbReference type="PROSITE" id="PS50240">
    <property type="entry name" value="TRYPSIN_DOM"/>
    <property type="match status" value="1"/>
</dbReference>
<name>A0ABM3SIP3_BALAC</name>
<dbReference type="RefSeq" id="XP_057389718.1">
    <property type="nucleotide sequence ID" value="XM_057533735.1"/>
</dbReference>
<evidence type="ECO:0000256" key="1">
    <source>
        <dbReference type="ARBA" id="ARBA00023157"/>
    </source>
</evidence>
<evidence type="ECO:0000313" key="4">
    <source>
        <dbReference type="Proteomes" id="UP001652580"/>
    </source>
</evidence>
<dbReference type="InterPro" id="IPR033116">
    <property type="entry name" value="TRYPSIN_SER"/>
</dbReference>
<reference evidence="5" key="1">
    <citation type="submission" date="2025-08" db="UniProtKB">
        <authorList>
            <consortium name="RefSeq"/>
        </authorList>
    </citation>
    <scope>IDENTIFICATION</scope>
</reference>
<dbReference type="Pfam" id="PF00089">
    <property type="entry name" value="Trypsin"/>
    <property type="match status" value="1"/>
</dbReference>
<proteinExistence type="predicted"/>
<sequence>MRPRDQWVVTTQAGCRKQRSKRLQDGGGGGAGLRSPARPPPPPDPRNKSAPRRSEVLWLVSPLDYKPRPLSPSPAPELHFPPPAPPPRFLPPEPVLANGVASCDISSAVWPSGSAQDLGPGTGENTRAADGTSSRLVNGTDCERHSRPRQGALLPGPNKLYCGAVLGDSPWLLTAARCRKQGVGGSRGGLRGFFRIRLGHHCLSRIYESGQQLFQGIKSIPHPGCSHPGHSSDLMLIKLNKRIRETPHVRPISVSSHCPSAGTSCLVSGWETTSSPQATFPRVLQCLNITVLSDDRCKTAYPNQIGDTMLCAGDQAGRDSCRGDSGGPVVCSGSLQGLVSWGDLPCTQPNRPGVYTNLCRFSKWTQDTTQSNS</sequence>
<dbReference type="Gene3D" id="2.40.10.10">
    <property type="entry name" value="Trypsin-like serine proteases"/>
    <property type="match status" value="2"/>
</dbReference>
<feature type="region of interest" description="Disordered" evidence="2">
    <location>
        <begin position="1"/>
        <end position="91"/>
    </location>
</feature>
<evidence type="ECO:0000259" key="3">
    <source>
        <dbReference type="PROSITE" id="PS50240"/>
    </source>
</evidence>
<feature type="compositionally biased region" description="Pro residues" evidence="2">
    <location>
        <begin position="69"/>
        <end position="91"/>
    </location>
</feature>
<dbReference type="GeneID" id="102998436"/>
<dbReference type="InterPro" id="IPR043504">
    <property type="entry name" value="Peptidase_S1_PA_chymotrypsin"/>
</dbReference>
<dbReference type="SMART" id="SM00020">
    <property type="entry name" value="Tryp_SPc"/>
    <property type="match status" value="1"/>
</dbReference>
<dbReference type="InterPro" id="IPR001314">
    <property type="entry name" value="Peptidase_S1A"/>
</dbReference>
<dbReference type="PANTHER" id="PTHR24271">
    <property type="entry name" value="KALLIKREIN-RELATED"/>
    <property type="match status" value="1"/>
</dbReference>
<keyword evidence="4" id="KW-1185">Reference proteome</keyword>
<gene>
    <name evidence="5" type="primary">KLK5</name>
</gene>
<dbReference type="PANTHER" id="PTHR24271:SF59">
    <property type="entry name" value="KALLIKREIN-5"/>
    <property type="match status" value="1"/>
</dbReference>
<accession>A0ABM3SIP3</accession>
<dbReference type="InterPro" id="IPR009003">
    <property type="entry name" value="Peptidase_S1_PA"/>
</dbReference>
<organism evidence="4 5">
    <name type="scientific">Balaenoptera acutorostrata</name>
    <name type="common">Common minke whale</name>
    <name type="synonym">Balaena rostrata</name>
    <dbReference type="NCBI Taxonomy" id="9767"/>
    <lineage>
        <taxon>Eukaryota</taxon>
        <taxon>Metazoa</taxon>
        <taxon>Chordata</taxon>
        <taxon>Craniata</taxon>
        <taxon>Vertebrata</taxon>
        <taxon>Euteleostomi</taxon>
        <taxon>Mammalia</taxon>
        <taxon>Eutheria</taxon>
        <taxon>Laurasiatheria</taxon>
        <taxon>Artiodactyla</taxon>
        <taxon>Whippomorpha</taxon>
        <taxon>Cetacea</taxon>
        <taxon>Mysticeti</taxon>
        <taxon>Balaenopteridae</taxon>
        <taxon>Balaenoptera</taxon>
    </lineage>
</organism>
<dbReference type="CDD" id="cd00190">
    <property type="entry name" value="Tryp_SPc"/>
    <property type="match status" value="1"/>
</dbReference>
<dbReference type="Proteomes" id="UP001652580">
    <property type="component" value="Chromosome 19"/>
</dbReference>
<dbReference type="PROSITE" id="PS00135">
    <property type="entry name" value="TRYPSIN_SER"/>
    <property type="match status" value="1"/>
</dbReference>